<dbReference type="STRING" id="1225476.A1D18_03225"/>
<dbReference type="InterPro" id="IPR014291">
    <property type="entry name" value="SUF_FeS_clus_asmbl-assoc"/>
</dbReference>
<dbReference type="InterPro" id="IPR052339">
    <property type="entry name" value="Fe-S_Maturation_MIP18"/>
</dbReference>
<dbReference type="Gene3D" id="3.30.300.130">
    <property type="entry name" value="Fe-S cluster assembly (FSCA)"/>
    <property type="match status" value="1"/>
</dbReference>
<reference evidence="2 3" key="1">
    <citation type="submission" date="2016-03" db="EMBL/GenBank/DDBJ databases">
        <title>Comparative genomics of Rickettsiella.</title>
        <authorList>
            <person name="Chandler C."/>
            <person name="Wang Y."/>
        </authorList>
    </citation>
    <scope>NUCLEOTIDE SEQUENCE [LARGE SCALE GENOMIC DNA]</scope>
    <source>
        <strain evidence="2 3">RCFS May 2013</strain>
    </source>
</reference>
<feature type="domain" description="MIP18 family-like" evidence="1">
    <location>
        <begin position="15"/>
        <end position="88"/>
    </location>
</feature>
<comment type="caution">
    <text evidence="2">The sequence shown here is derived from an EMBL/GenBank/DDBJ whole genome shotgun (WGS) entry which is preliminary data.</text>
</comment>
<dbReference type="Proteomes" id="UP000183924">
    <property type="component" value="Unassembled WGS sequence"/>
</dbReference>
<sequence>MTLYPLNEDALISLKSAIIEALKGVYDPEIPVNIYDLGLIYHIFIDPQGLVKIEMTLTSPGCPVAQTFPGIVENVINNVTDVNETQVELVWDPPWTSENMSEAAKLQLGML</sequence>
<proteinExistence type="predicted"/>
<dbReference type="Pfam" id="PF01883">
    <property type="entry name" value="FeS_assembly_P"/>
    <property type="match status" value="1"/>
</dbReference>
<evidence type="ECO:0000259" key="1">
    <source>
        <dbReference type="Pfam" id="PF01883"/>
    </source>
</evidence>
<dbReference type="AlphaFoldDB" id="A0A1J8P7Z6"/>
<evidence type="ECO:0000313" key="2">
    <source>
        <dbReference type="EMBL" id="OIZ95123.1"/>
    </source>
</evidence>
<dbReference type="EMBL" id="LUKY01000032">
    <property type="protein sequence ID" value="OIZ95123.1"/>
    <property type="molecule type" value="Genomic_DNA"/>
</dbReference>
<dbReference type="NCBIfam" id="TIGR02945">
    <property type="entry name" value="SUF_assoc"/>
    <property type="match status" value="1"/>
</dbReference>
<dbReference type="PANTHER" id="PTHR42831:SF1">
    <property type="entry name" value="FE-S PROTEIN MATURATION AUXILIARY FACTOR YITW"/>
    <property type="match status" value="1"/>
</dbReference>
<dbReference type="PANTHER" id="PTHR42831">
    <property type="entry name" value="FE-S PROTEIN MATURATION AUXILIARY FACTOR YITW"/>
    <property type="match status" value="1"/>
</dbReference>
<dbReference type="OrthoDB" id="9805360at2"/>
<name>A0A1J8P7Z6_9COXI</name>
<keyword evidence="3" id="KW-1185">Reference proteome</keyword>
<dbReference type="InterPro" id="IPR034904">
    <property type="entry name" value="FSCA_dom_sf"/>
</dbReference>
<organism evidence="2 3">
    <name type="scientific">Candidatus Rickettsiella isopodorum</name>
    <dbReference type="NCBI Taxonomy" id="1225476"/>
    <lineage>
        <taxon>Bacteria</taxon>
        <taxon>Pseudomonadati</taxon>
        <taxon>Pseudomonadota</taxon>
        <taxon>Gammaproteobacteria</taxon>
        <taxon>Legionellales</taxon>
        <taxon>Coxiellaceae</taxon>
        <taxon>Rickettsiella</taxon>
    </lineage>
</organism>
<evidence type="ECO:0000313" key="3">
    <source>
        <dbReference type="Proteomes" id="UP000183924"/>
    </source>
</evidence>
<dbReference type="InterPro" id="IPR002744">
    <property type="entry name" value="MIP18-like"/>
</dbReference>
<dbReference type="RefSeq" id="WP_071662384.1">
    <property type="nucleotide sequence ID" value="NZ_LUKY01000032.1"/>
</dbReference>
<protein>
    <submittedName>
        <fullName evidence="2">FeS assembly SUF system protein</fullName>
    </submittedName>
</protein>
<gene>
    <name evidence="2" type="ORF">A1D18_03225</name>
</gene>
<dbReference type="SUPFAM" id="SSF117916">
    <property type="entry name" value="Fe-S cluster assembly (FSCA) domain-like"/>
    <property type="match status" value="1"/>
</dbReference>
<accession>A0A1J8P7Z6</accession>